<dbReference type="GO" id="GO:0004197">
    <property type="term" value="F:cysteine-type endopeptidase activity"/>
    <property type="evidence" value="ECO:0007669"/>
    <property type="project" value="InterPro"/>
</dbReference>
<dbReference type="Proteomes" id="UP000007648">
    <property type="component" value="Unassembled WGS sequence"/>
</dbReference>
<comment type="similarity">
    <text evidence="1">Belongs to the peptidase C14A family.</text>
</comment>
<accession>A0A7N4P2E1</accession>
<dbReference type="PROSITE" id="PS50208">
    <property type="entry name" value="CASPASE_P20"/>
    <property type="match status" value="1"/>
</dbReference>
<dbReference type="InterPro" id="IPR011029">
    <property type="entry name" value="DEATH-like_dom_sf"/>
</dbReference>
<dbReference type="InterPro" id="IPR002398">
    <property type="entry name" value="Pept_C14"/>
</dbReference>
<dbReference type="InterPro" id="IPR015917">
    <property type="entry name" value="Pept_C14A"/>
</dbReference>
<dbReference type="InterPro" id="IPR033139">
    <property type="entry name" value="Caspase_cys_AS"/>
</dbReference>
<protein>
    <recommendedName>
        <fullName evidence="3">Caspase family p20 domain-containing protein</fullName>
    </recommendedName>
</protein>
<proteinExistence type="inferred from homology"/>
<dbReference type="Pfam" id="PF00656">
    <property type="entry name" value="Peptidase_C14"/>
    <property type="match status" value="1"/>
</dbReference>
<dbReference type="SMART" id="SM00115">
    <property type="entry name" value="CASc"/>
    <property type="match status" value="1"/>
</dbReference>
<reference evidence="4 5" key="1">
    <citation type="journal article" date="2011" name="Proc. Natl. Acad. Sci. U.S.A.">
        <title>Genetic diversity and population structure of the endangered marsupial Sarcophilus harrisii (Tasmanian devil).</title>
        <authorList>
            <person name="Miller W."/>
            <person name="Hayes V.M."/>
            <person name="Ratan A."/>
            <person name="Petersen D.C."/>
            <person name="Wittekindt N.E."/>
            <person name="Miller J."/>
            <person name="Walenz B."/>
            <person name="Knight J."/>
            <person name="Qi J."/>
            <person name="Zhao F."/>
            <person name="Wang Q."/>
            <person name="Bedoya-Reina O.C."/>
            <person name="Katiyar N."/>
            <person name="Tomsho L.P."/>
            <person name="Kasson L.M."/>
            <person name="Hardie R.A."/>
            <person name="Woodbridge P."/>
            <person name="Tindall E.A."/>
            <person name="Bertelsen M.F."/>
            <person name="Dixon D."/>
            <person name="Pyecroft S."/>
            <person name="Helgen K.M."/>
            <person name="Lesk A.M."/>
            <person name="Pringle T.H."/>
            <person name="Patterson N."/>
            <person name="Zhang Y."/>
            <person name="Kreiss A."/>
            <person name="Woods G.M."/>
            <person name="Jones M.E."/>
            <person name="Schuster S.C."/>
        </authorList>
    </citation>
    <scope>NUCLEOTIDE SEQUENCE [LARGE SCALE GENOMIC DNA]</scope>
</reference>
<feature type="domain" description="Caspase family p20" evidence="3">
    <location>
        <begin position="232"/>
        <end position="339"/>
    </location>
</feature>
<organism evidence="4 5">
    <name type="scientific">Sarcophilus harrisii</name>
    <name type="common">Tasmanian devil</name>
    <name type="synonym">Sarcophilus laniarius</name>
    <dbReference type="NCBI Taxonomy" id="9305"/>
    <lineage>
        <taxon>Eukaryota</taxon>
        <taxon>Metazoa</taxon>
        <taxon>Chordata</taxon>
        <taxon>Craniata</taxon>
        <taxon>Vertebrata</taxon>
        <taxon>Euteleostomi</taxon>
        <taxon>Mammalia</taxon>
        <taxon>Metatheria</taxon>
        <taxon>Dasyuromorphia</taxon>
        <taxon>Dasyuridae</taxon>
        <taxon>Sarcophilus</taxon>
    </lineage>
</organism>
<dbReference type="GO" id="GO:0006508">
    <property type="term" value="P:proteolysis"/>
    <property type="evidence" value="ECO:0007669"/>
    <property type="project" value="InterPro"/>
</dbReference>
<sequence length="379" mass="41927">MIKRKGGRVGGQLSAERGKERESRGARRADPAEERRGEAQRPSPPGGGVRTGALLLPAPWASGRPARAAPSPPAALSLSLRPPAWLRPPLASRPARAAPRALSPACARATMAVLMARVESILDKLTLPEKKVFKLYVKSFSPEPRITTQDLEAASTTSGLADLLLKRFTMSGISGVLTEGLKKIGRMDLVAESESLPRTSLKRAYENDGPELECYNMDQSRKAFVMCVKKDRPGAEKDLKLITNWLEKCKFEYTSCIDPNEAELTKELKQFRDGINGIKDGISCCLVTLMAHGGEGFIKTKLNERVNLSDIFEMFNNENCPALQEKPKIFVIQACRGDRRDGGVVLTDDEPMELDYLEKKRLPTFSDYYIIYPTQKGMQ</sequence>
<reference evidence="4" key="3">
    <citation type="submission" date="2025-09" db="UniProtKB">
        <authorList>
            <consortium name="Ensembl"/>
        </authorList>
    </citation>
    <scope>IDENTIFICATION</scope>
</reference>
<evidence type="ECO:0000259" key="3">
    <source>
        <dbReference type="PROSITE" id="PS50208"/>
    </source>
</evidence>
<keyword evidence="5" id="KW-1185">Reference proteome</keyword>
<dbReference type="Gene3D" id="1.10.533.10">
    <property type="entry name" value="Death Domain, Fas"/>
    <property type="match status" value="1"/>
</dbReference>
<dbReference type="SUPFAM" id="SSF52129">
    <property type="entry name" value="Caspase-like"/>
    <property type="match status" value="1"/>
</dbReference>
<dbReference type="GO" id="GO:0043525">
    <property type="term" value="P:positive regulation of neuron apoptotic process"/>
    <property type="evidence" value="ECO:0007669"/>
    <property type="project" value="TreeGrafter"/>
</dbReference>
<dbReference type="Ensembl" id="ENSSHAT00000038339.1">
    <property type="protein sequence ID" value="ENSSHAP00000032113.1"/>
    <property type="gene ID" value="ENSSHAG00000006567.2"/>
</dbReference>
<dbReference type="GeneTree" id="ENSGT00940000164532"/>
<gene>
    <name evidence="4" type="primary">LOC100927532</name>
</gene>
<dbReference type="InterPro" id="IPR001309">
    <property type="entry name" value="Pept_C14_p20"/>
</dbReference>
<name>A0A7N4P2E1_SARHA</name>
<evidence type="ECO:0000313" key="5">
    <source>
        <dbReference type="Proteomes" id="UP000007648"/>
    </source>
</evidence>
<dbReference type="PANTHER" id="PTHR10454">
    <property type="entry name" value="CASPASE"/>
    <property type="match status" value="1"/>
</dbReference>
<dbReference type="PRINTS" id="PR00376">
    <property type="entry name" value="IL1BCENZYME"/>
</dbReference>
<feature type="region of interest" description="Disordered" evidence="2">
    <location>
        <begin position="1"/>
        <end position="54"/>
    </location>
</feature>
<dbReference type="AlphaFoldDB" id="A0A7N4P2E1"/>
<reference evidence="4" key="2">
    <citation type="submission" date="2025-08" db="UniProtKB">
        <authorList>
            <consortium name="Ensembl"/>
        </authorList>
    </citation>
    <scope>IDENTIFICATION</scope>
</reference>
<evidence type="ECO:0000256" key="1">
    <source>
        <dbReference type="ARBA" id="ARBA00010134"/>
    </source>
</evidence>
<dbReference type="Gene3D" id="3.40.50.1460">
    <property type="match status" value="1"/>
</dbReference>
<dbReference type="InterPro" id="IPR029030">
    <property type="entry name" value="Caspase-like_dom_sf"/>
</dbReference>
<evidence type="ECO:0000256" key="2">
    <source>
        <dbReference type="SAM" id="MobiDB-lite"/>
    </source>
</evidence>
<dbReference type="InParanoid" id="A0A7N4P2E1"/>
<dbReference type="InterPro" id="IPR011600">
    <property type="entry name" value="Pept_C14_caspase"/>
</dbReference>
<dbReference type="GO" id="GO:0005829">
    <property type="term" value="C:cytosol"/>
    <property type="evidence" value="ECO:0007669"/>
    <property type="project" value="TreeGrafter"/>
</dbReference>
<evidence type="ECO:0000313" key="4">
    <source>
        <dbReference type="Ensembl" id="ENSSHAP00000032113.1"/>
    </source>
</evidence>
<dbReference type="PROSITE" id="PS01122">
    <property type="entry name" value="CASPASE_CYS"/>
    <property type="match status" value="1"/>
</dbReference>
<feature type="compositionally biased region" description="Basic and acidic residues" evidence="2">
    <location>
        <begin position="16"/>
        <end position="39"/>
    </location>
</feature>
<dbReference type="PANTHER" id="PTHR10454:SF155">
    <property type="entry name" value="CASPASE-14-LIKE"/>
    <property type="match status" value="1"/>
</dbReference>